<dbReference type="AlphaFoldDB" id="A0A1A6G3G8"/>
<sequence>MHLPESLQDLVDSETVRFLRRPKSISRICGGVFSLVIFSSLLTDGYQNRTESPQLRCVLNSNHVACSFAVGAGFLSFLSCLVFLALDARESRITGSRFKTAFQLLDFILAVLWAGVWFVAFCFLASQWQHSKSKHFLLGNSSAKAAIAFAFFSVPVWIFQAYLAFQDLRDEAPVPYKRSLDEGIVVLNTLSPSSTTSPVNPSTTGPNSVSYTSSALSPYLTAPKAPRLAMMPDS</sequence>
<feature type="transmembrane region" description="Helical" evidence="6">
    <location>
        <begin position="146"/>
        <end position="165"/>
    </location>
</feature>
<dbReference type="GO" id="GO:0031594">
    <property type="term" value="C:neuromuscular junction"/>
    <property type="evidence" value="ECO:0007669"/>
    <property type="project" value="TreeGrafter"/>
</dbReference>
<dbReference type="EMBL" id="LZPO01107902">
    <property type="protein sequence ID" value="OBS60384.1"/>
    <property type="molecule type" value="Genomic_DNA"/>
</dbReference>
<feature type="transmembrane region" description="Helical" evidence="6">
    <location>
        <begin position="62"/>
        <end position="86"/>
    </location>
</feature>
<dbReference type="InterPro" id="IPR016579">
    <property type="entry name" value="Synaptogyrin"/>
</dbReference>
<evidence type="ECO:0000313" key="9">
    <source>
        <dbReference type="Proteomes" id="UP000092124"/>
    </source>
</evidence>
<keyword evidence="4 6" id="KW-1133">Transmembrane helix</keyword>
<keyword evidence="5 6" id="KW-0472">Membrane</keyword>
<feature type="transmembrane region" description="Helical" evidence="6">
    <location>
        <begin position="107"/>
        <end position="126"/>
    </location>
</feature>
<dbReference type="Proteomes" id="UP000092124">
    <property type="component" value="Unassembled WGS sequence"/>
</dbReference>
<comment type="caution">
    <text evidence="8">The sequence shown here is derived from an EMBL/GenBank/DDBJ whole genome shotgun (WGS) entry which is preliminary data.</text>
</comment>
<proteinExistence type="inferred from homology"/>
<dbReference type="GO" id="GO:0030672">
    <property type="term" value="C:synaptic vesicle membrane"/>
    <property type="evidence" value="ECO:0007669"/>
    <property type="project" value="TreeGrafter"/>
</dbReference>
<evidence type="ECO:0000256" key="6">
    <source>
        <dbReference type="PIRNR" id="PIRNR011282"/>
    </source>
</evidence>
<dbReference type="Pfam" id="PF01284">
    <property type="entry name" value="MARVEL"/>
    <property type="match status" value="1"/>
</dbReference>
<dbReference type="PROSITE" id="PS51225">
    <property type="entry name" value="MARVEL"/>
    <property type="match status" value="1"/>
</dbReference>
<evidence type="ECO:0000259" key="7">
    <source>
        <dbReference type="PROSITE" id="PS51225"/>
    </source>
</evidence>
<organism evidence="8 9">
    <name type="scientific">Neotoma lepida</name>
    <name type="common">Desert woodrat</name>
    <dbReference type="NCBI Taxonomy" id="56216"/>
    <lineage>
        <taxon>Eukaryota</taxon>
        <taxon>Metazoa</taxon>
        <taxon>Chordata</taxon>
        <taxon>Craniata</taxon>
        <taxon>Vertebrata</taxon>
        <taxon>Euteleostomi</taxon>
        <taxon>Mammalia</taxon>
        <taxon>Eutheria</taxon>
        <taxon>Euarchontoglires</taxon>
        <taxon>Glires</taxon>
        <taxon>Rodentia</taxon>
        <taxon>Myomorpha</taxon>
        <taxon>Muroidea</taxon>
        <taxon>Cricetidae</taxon>
        <taxon>Neotominae</taxon>
        <taxon>Neotoma</taxon>
    </lineage>
</organism>
<evidence type="ECO:0000313" key="8">
    <source>
        <dbReference type="EMBL" id="OBS60384.1"/>
    </source>
</evidence>
<dbReference type="OrthoDB" id="10041611at2759"/>
<feature type="domain" description="MARVEL" evidence="7">
    <location>
        <begin position="18"/>
        <end position="169"/>
    </location>
</feature>
<dbReference type="PANTHER" id="PTHR10838:SF22">
    <property type="entry name" value="SYNAPTOGYRIN-4"/>
    <property type="match status" value="1"/>
</dbReference>
<evidence type="ECO:0000256" key="2">
    <source>
        <dbReference type="ARBA" id="ARBA00010252"/>
    </source>
</evidence>
<feature type="transmembrane region" description="Helical" evidence="6">
    <location>
        <begin position="25"/>
        <end position="42"/>
    </location>
</feature>
<accession>A0A1A6G3G8</accession>
<comment type="similarity">
    <text evidence="2 6">Belongs to the synaptogyrin family.</text>
</comment>
<comment type="subcellular location">
    <subcellularLocation>
        <location evidence="1 6">Membrane</location>
        <topology evidence="1 6">Multi-pass membrane protein</topology>
    </subcellularLocation>
</comment>
<dbReference type="STRING" id="56216.A0A1A6G3G8"/>
<evidence type="ECO:0000256" key="5">
    <source>
        <dbReference type="ARBA" id="ARBA00023136"/>
    </source>
</evidence>
<keyword evidence="9" id="KW-1185">Reference proteome</keyword>
<evidence type="ECO:0000256" key="1">
    <source>
        <dbReference type="ARBA" id="ARBA00004141"/>
    </source>
</evidence>
<dbReference type="PANTHER" id="PTHR10838">
    <property type="entry name" value="SYNAPTOGYRIN"/>
    <property type="match status" value="1"/>
</dbReference>
<reference evidence="8 9" key="1">
    <citation type="submission" date="2016-06" db="EMBL/GenBank/DDBJ databases">
        <title>The Draft Genome Sequence and Annotation of the Desert Woodrat Neotoma lepida.</title>
        <authorList>
            <person name="Campbell M."/>
            <person name="Oakeson K.F."/>
            <person name="Yandell M."/>
            <person name="Halpert J.R."/>
            <person name="Dearing D."/>
        </authorList>
    </citation>
    <scope>NUCLEOTIDE SEQUENCE [LARGE SCALE GENOMIC DNA]</scope>
    <source>
        <strain evidence="8">417</strain>
        <tissue evidence="8">Liver</tissue>
    </source>
</reference>
<dbReference type="PIRSF" id="PIRSF011282">
    <property type="entry name" value="Synaptogyrin"/>
    <property type="match status" value="1"/>
</dbReference>
<dbReference type="InterPro" id="IPR008253">
    <property type="entry name" value="Marvel"/>
</dbReference>
<evidence type="ECO:0000256" key="3">
    <source>
        <dbReference type="ARBA" id="ARBA00022692"/>
    </source>
</evidence>
<keyword evidence="3 6" id="KW-0812">Transmembrane</keyword>
<evidence type="ECO:0000256" key="4">
    <source>
        <dbReference type="ARBA" id="ARBA00022989"/>
    </source>
</evidence>
<name>A0A1A6G3G8_NEOLE</name>
<gene>
    <name evidence="8" type="ORF">A6R68_08536</name>
</gene>
<protein>
    <recommendedName>
        <fullName evidence="6">Synaptogyrin</fullName>
    </recommendedName>
</protein>